<evidence type="ECO:0000256" key="7">
    <source>
        <dbReference type="RuleBase" id="RU361153"/>
    </source>
</evidence>
<evidence type="ECO:0000256" key="1">
    <source>
        <dbReference type="ARBA" id="ARBA00005641"/>
    </source>
</evidence>
<protein>
    <recommendedName>
        <fullName evidence="8">Glycoside hydrolase family 5 domain-containing protein</fullName>
    </recommendedName>
</protein>
<dbReference type="Proteomes" id="UP000257080">
    <property type="component" value="Unassembled WGS sequence"/>
</dbReference>
<keyword evidence="4" id="KW-0119">Carbohydrate metabolism</keyword>
<dbReference type="InterPro" id="IPR017853">
    <property type="entry name" value="GH"/>
</dbReference>
<dbReference type="SUPFAM" id="SSF51445">
    <property type="entry name" value="(Trans)glycosidases"/>
    <property type="match status" value="1"/>
</dbReference>
<evidence type="ECO:0000256" key="4">
    <source>
        <dbReference type="ARBA" id="ARBA00023277"/>
    </source>
</evidence>
<dbReference type="GO" id="GO:0008422">
    <property type="term" value="F:beta-glucosidase activity"/>
    <property type="evidence" value="ECO:0007669"/>
    <property type="project" value="TreeGrafter"/>
</dbReference>
<dbReference type="AlphaFoldDB" id="A0A3E0WGD5"/>
<keyword evidence="5 7" id="KW-0326">Glycosidase</keyword>
<dbReference type="InterPro" id="IPR050386">
    <property type="entry name" value="Glycosyl_hydrolase_5"/>
</dbReference>
<keyword evidence="3" id="KW-0136">Cellulose degradation</keyword>
<evidence type="ECO:0000256" key="2">
    <source>
        <dbReference type="ARBA" id="ARBA00022801"/>
    </source>
</evidence>
<dbReference type="PANTHER" id="PTHR31297:SF41">
    <property type="entry name" value="ENDOGLUCANASE, PUTATIVE (AFU_ORTHOLOGUE AFUA_5G01830)-RELATED"/>
    <property type="match status" value="1"/>
</dbReference>
<proteinExistence type="inferred from homology"/>
<name>A0A3E0WGD5_9MICO</name>
<dbReference type="GO" id="GO:0030245">
    <property type="term" value="P:cellulose catabolic process"/>
    <property type="evidence" value="ECO:0007669"/>
    <property type="project" value="UniProtKB-KW"/>
</dbReference>
<evidence type="ECO:0000256" key="6">
    <source>
        <dbReference type="ARBA" id="ARBA00023326"/>
    </source>
</evidence>
<evidence type="ECO:0000256" key="5">
    <source>
        <dbReference type="ARBA" id="ARBA00023295"/>
    </source>
</evidence>
<evidence type="ECO:0000259" key="8">
    <source>
        <dbReference type="Pfam" id="PF00150"/>
    </source>
</evidence>
<dbReference type="OrthoDB" id="4771662at2"/>
<dbReference type="InterPro" id="IPR001547">
    <property type="entry name" value="Glyco_hydro_5"/>
</dbReference>
<keyword evidence="6" id="KW-0624">Polysaccharide degradation</keyword>
<comment type="caution">
    <text evidence="9">The sequence shown here is derived from an EMBL/GenBank/DDBJ whole genome shotgun (WGS) entry which is preliminary data.</text>
</comment>
<accession>A0A3E0WGD5</accession>
<evidence type="ECO:0000256" key="3">
    <source>
        <dbReference type="ARBA" id="ARBA00023001"/>
    </source>
</evidence>
<organism evidence="9 10">
    <name type="scientific">Subtercola boreus</name>
    <dbReference type="NCBI Taxonomy" id="120213"/>
    <lineage>
        <taxon>Bacteria</taxon>
        <taxon>Bacillati</taxon>
        <taxon>Actinomycetota</taxon>
        <taxon>Actinomycetes</taxon>
        <taxon>Micrococcales</taxon>
        <taxon>Microbacteriaceae</taxon>
        <taxon>Subtercola</taxon>
    </lineage>
</organism>
<comment type="similarity">
    <text evidence="1 7">Belongs to the glycosyl hydrolase 5 (cellulase A) family.</text>
</comment>
<reference evidence="9 10" key="1">
    <citation type="submission" date="2017-04" db="EMBL/GenBank/DDBJ databases">
        <title>Comparative genome analysis of Subtercola boreus.</title>
        <authorList>
            <person name="Cho Y.-J."/>
            <person name="Cho A."/>
            <person name="Kim O.-S."/>
            <person name="Lee J.-I."/>
        </authorList>
    </citation>
    <scope>NUCLEOTIDE SEQUENCE [LARGE SCALE GENOMIC DNA]</scope>
    <source>
        <strain evidence="9 10">P28004</strain>
    </source>
</reference>
<dbReference type="EMBL" id="NBXE01000006">
    <property type="protein sequence ID" value="RFA29097.1"/>
    <property type="molecule type" value="Genomic_DNA"/>
</dbReference>
<gene>
    <name evidence="9" type="ORF">B7R25_02225</name>
</gene>
<dbReference type="PANTHER" id="PTHR31297">
    <property type="entry name" value="GLUCAN ENDO-1,6-BETA-GLUCOSIDASE B"/>
    <property type="match status" value="1"/>
</dbReference>
<evidence type="ECO:0000313" key="9">
    <source>
        <dbReference type="EMBL" id="RFA29097.1"/>
    </source>
</evidence>
<sequence length="371" mass="42221">MSNGDFSVKNLVNDLGAPWYGFNFQWIFREDFEAPRPIPADEKALDAVADWGFNFVRVPADYRFWASSETYEIRDEGPLQLIDGYVEQCRARGLHLSLNLHRVPGYCINGAQLESRNLWTDEVAQDAVCAMWRGFAERYRDVPSEVLSFDLINELPSVGANGFTRDIHQSIIRRIAGEIRDVTPDRTIVIDGIDGGHTAIPELADVSDVQSGRGYAPTGLSHFGADWWDIASGLEPDETVRARLASARDEWWAQATGGVGPEYPGEIRGKWWDKDVLREHFNQWDAVELGGSRVHIGEMGCYRRLPNDTALRWMSDMLEVFRVRRWGWALWNFDGPFGIVNSGREGTRKDRQNGYEFDGDMLDLLKEKRAD</sequence>
<dbReference type="GO" id="GO:0005576">
    <property type="term" value="C:extracellular region"/>
    <property type="evidence" value="ECO:0007669"/>
    <property type="project" value="TreeGrafter"/>
</dbReference>
<evidence type="ECO:0000313" key="10">
    <source>
        <dbReference type="Proteomes" id="UP000257080"/>
    </source>
</evidence>
<dbReference type="GO" id="GO:0009986">
    <property type="term" value="C:cell surface"/>
    <property type="evidence" value="ECO:0007669"/>
    <property type="project" value="TreeGrafter"/>
</dbReference>
<keyword evidence="2 7" id="KW-0378">Hydrolase</keyword>
<dbReference type="Gene3D" id="3.20.20.80">
    <property type="entry name" value="Glycosidases"/>
    <property type="match status" value="1"/>
</dbReference>
<dbReference type="Pfam" id="PF00150">
    <property type="entry name" value="Cellulase"/>
    <property type="match status" value="1"/>
</dbReference>
<feature type="domain" description="Glycoside hydrolase family 5" evidence="8">
    <location>
        <begin position="38"/>
        <end position="252"/>
    </location>
</feature>